<evidence type="ECO:0000256" key="5">
    <source>
        <dbReference type="ARBA" id="ARBA00022555"/>
    </source>
</evidence>
<dbReference type="PROSITE" id="PS51483">
    <property type="entry name" value="B5"/>
    <property type="match status" value="1"/>
</dbReference>
<dbReference type="SUPFAM" id="SSF54991">
    <property type="entry name" value="Anticodon-binding domain of PheRS"/>
    <property type="match status" value="1"/>
</dbReference>
<comment type="subunit">
    <text evidence="3 15">Tetramer of two alpha and two beta subunits.</text>
</comment>
<dbReference type="AlphaFoldDB" id="A0A2U3DB64"/>
<dbReference type="Gene3D" id="3.30.56.10">
    <property type="match status" value="2"/>
</dbReference>
<dbReference type="SUPFAM" id="SSF50249">
    <property type="entry name" value="Nucleic acid-binding proteins"/>
    <property type="match status" value="1"/>
</dbReference>
<dbReference type="GO" id="GO:0004826">
    <property type="term" value="F:phenylalanine-tRNA ligase activity"/>
    <property type="evidence" value="ECO:0007669"/>
    <property type="project" value="UniProtKB-UniRule"/>
</dbReference>
<dbReference type="EC" id="6.1.1.20" evidence="15"/>
<comment type="catalytic activity">
    <reaction evidence="14 15">
        <text>tRNA(Phe) + L-phenylalanine + ATP = L-phenylalanyl-tRNA(Phe) + AMP + diphosphate + H(+)</text>
        <dbReference type="Rhea" id="RHEA:19413"/>
        <dbReference type="Rhea" id="RHEA-COMP:9668"/>
        <dbReference type="Rhea" id="RHEA-COMP:9699"/>
        <dbReference type="ChEBI" id="CHEBI:15378"/>
        <dbReference type="ChEBI" id="CHEBI:30616"/>
        <dbReference type="ChEBI" id="CHEBI:33019"/>
        <dbReference type="ChEBI" id="CHEBI:58095"/>
        <dbReference type="ChEBI" id="CHEBI:78442"/>
        <dbReference type="ChEBI" id="CHEBI:78531"/>
        <dbReference type="ChEBI" id="CHEBI:456215"/>
        <dbReference type="EC" id="6.1.1.20"/>
    </reaction>
</comment>
<dbReference type="CDD" id="cd02796">
    <property type="entry name" value="tRNA_bind_bactPheRS"/>
    <property type="match status" value="1"/>
</dbReference>
<reference evidence="20 21" key="1">
    <citation type="submission" date="2016-11" db="EMBL/GenBank/DDBJ databases">
        <title>Comparative genomics of Acidibacillus ferroxidans species.</title>
        <authorList>
            <person name="Oliveira G."/>
            <person name="Nunes G."/>
            <person name="Oliveira R."/>
            <person name="Araujo F."/>
            <person name="Salim A."/>
            <person name="Scholte L."/>
            <person name="Morais D."/>
            <person name="Nancucheo I."/>
            <person name="Johnson D.B."/>
            <person name="Grail B."/>
            <person name="Bittencourt J."/>
            <person name="Valadares R."/>
        </authorList>
    </citation>
    <scope>NUCLEOTIDE SEQUENCE [LARGE SCALE GENOMIC DNA]</scope>
    <source>
        <strain evidence="20 21">Y002</strain>
    </source>
</reference>
<dbReference type="InterPro" id="IPR002547">
    <property type="entry name" value="tRNA-bd_dom"/>
</dbReference>
<dbReference type="FunFam" id="3.50.40.10:FF:000001">
    <property type="entry name" value="Phenylalanine--tRNA ligase beta subunit"/>
    <property type="match status" value="1"/>
</dbReference>
<evidence type="ECO:0000256" key="15">
    <source>
        <dbReference type="HAMAP-Rule" id="MF_00283"/>
    </source>
</evidence>
<dbReference type="SMART" id="SM00874">
    <property type="entry name" value="B5"/>
    <property type="match status" value="1"/>
</dbReference>
<evidence type="ECO:0000256" key="13">
    <source>
        <dbReference type="ARBA" id="ARBA00023146"/>
    </source>
</evidence>
<dbReference type="InterPro" id="IPR033714">
    <property type="entry name" value="tRNA_bind_bactPheRS"/>
</dbReference>
<dbReference type="SUPFAM" id="SSF46955">
    <property type="entry name" value="Putative DNA-binding domain"/>
    <property type="match status" value="1"/>
</dbReference>
<dbReference type="SMART" id="SM00896">
    <property type="entry name" value="FDX-ACB"/>
    <property type="match status" value="1"/>
</dbReference>
<dbReference type="Gene3D" id="3.30.70.380">
    <property type="entry name" value="Ferrodoxin-fold anticodon-binding domain"/>
    <property type="match status" value="1"/>
</dbReference>
<keyword evidence="12 15" id="KW-0648">Protein biosynthesis</keyword>
<dbReference type="Pfam" id="PF03484">
    <property type="entry name" value="B5"/>
    <property type="match status" value="1"/>
</dbReference>
<dbReference type="Pfam" id="PF17759">
    <property type="entry name" value="tRNA_synthFbeta"/>
    <property type="match status" value="1"/>
</dbReference>
<evidence type="ECO:0000313" key="21">
    <source>
        <dbReference type="Proteomes" id="UP000245380"/>
    </source>
</evidence>
<dbReference type="HAMAP" id="MF_00283">
    <property type="entry name" value="Phe_tRNA_synth_beta1"/>
    <property type="match status" value="1"/>
</dbReference>
<dbReference type="GO" id="GO:0140096">
    <property type="term" value="F:catalytic activity, acting on a protein"/>
    <property type="evidence" value="ECO:0007669"/>
    <property type="project" value="UniProtKB-ARBA"/>
</dbReference>
<evidence type="ECO:0000256" key="7">
    <source>
        <dbReference type="ARBA" id="ARBA00022723"/>
    </source>
</evidence>
<feature type="domain" description="FDX-ACB" evidence="18">
    <location>
        <begin position="715"/>
        <end position="808"/>
    </location>
</feature>
<keyword evidence="10 15" id="KW-0460">Magnesium</keyword>
<dbReference type="FunFam" id="2.40.50.140:FF:000045">
    <property type="entry name" value="Phenylalanine--tRNA ligase beta subunit"/>
    <property type="match status" value="1"/>
</dbReference>
<evidence type="ECO:0000256" key="12">
    <source>
        <dbReference type="ARBA" id="ARBA00022917"/>
    </source>
</evidence>
<dbReference type="PANTHER" id="PTHR10947">
    <property type="entry name" value="PHENYLALANYL-TRNA SYNTHETASE BETA CHAIN AND LEUCINE-RICH REPEAT-CONTAINING PROTEIN 47"/>
    <property type="match status" value="1"/>
</dbReference>
<dbReference type="InterPro" id="IPR020825">
    <property type="entry name" value="Phe-tRNA_synthase-like_B3/B4"/>
</dbReference>
<evidence type="ECO:0000256" key="1">
    <source>
        <dbReference type="ARBA" id="ARBA00004496"/>
    </source>
</evidence>
<keyword evidence="11 16" id="KW-0694">RNA-binding</keyword>
<dbReference type="InterPro" id="IPR005121">
    <property type="entry name" value="Fdx_antiC-bd"/>
</dbReference>
<dbReference type="Pfam" id="PF01588">
    <property type="entry name" value="tRNA_bind"/>
    <property type="match status" value="1"/>
</dbReference>
<dbReference type="InterPro" id="IPR036690">
    <property type="entry name" value="Fdx_antiC-bd_sf"/>
</dbReference>
<protein>
    <recommendedName>
        <fullName evidence="15">Phenylalanine--tRNA ligase beta subunit</fullName>
        <ecNumber evidence="15">6.1.1.20</ecNumber>
    </recommendedName>
    <alternativeName>
        <fullName evidence="15">Phenylalanyl-tRNA synthetase beta subunit</fullName>
        <shortName evidence="15">PheRS</shortName>
    </alternativeName>
</protein>
<dbReference type="InterPro" id="IPR004532">
    <property type="entry name" value="Phe-tRNA-ligase_IIc_bsu_bact"/>
</dbReference>
<comment type="similarity">
    <text evidence="2 15">Belongs to the phenylalanyl-tRNA synthetase beta subunit family. Type 1 subfamily.</text>
</comment>
<evidence type="ECO:0000259" key="17">
    <source>
        <dbReference type="PROSITE" id="PS50886"/>
    </source>
</evidence>
<dbReference type="PROSITE" id="PS51447">
    <property type="entry name" value="FDX_ACB"/>
    <property type="match status" value="1"/>
</dbReference>
<evidence type="ECO:0000256" key="11">
    <source>
        <dbReference type="ARBA" id="ARBA00022884"/>
    </source>
</evidence>
<dbReference type="Gene3D" id="3.50.40.10">
    <property type="entry name" value="Phenylalanyl-trna Synthetase, Chain B, domain 3"/>
    <property type="match status" value="1"/>
</dbReference>
<organism evidence="20 21">
    <name type="scientific">Sulfoacidibacillus thermotolerans</name>
    <name type="common">Acidibacillus sulfuroxidans</name>
    <dbReference type="NCBI Taxonomy" id="1765684"/>
    <lineage>
        <taxon>Bacteria</taxon>
        <taxon>Bacillati</taxon>
        <taxon>Bacillota</taxon>
        <taxon>Bacilli</taxon>
        <taxon>Bacillales</taxon>
        <taxon>Alicyclobacillaceae</taxon>
        <taxon>Sulfoacidibacillus</taxon>
    </lineage>
</organism>
<dbReference type="InterPro" id="IPR005146">
    <property type="entry name" value="B3/B4_tRNA-bd"/>
</dbReference>
<evidence type="ECO:0000256" key="9">
    <source>
        <dbReference type="ARBA" id="ARBA00022840"/>
    </source>
</evidence>
<evidence type="ECO:0000256" key="4">
    <source>
        <dbReference type="ARBA" id="ARBA00022490"/>
    </source>
</evidence>
<dbReference type="NCBIfam" id="NF045760">
    <property type="entry name" value="YtpR"/>
    <property type="match status" value="1"/>
</dbReference>
<sequence>MKITWNWLLEYVDVSDLTPQEVAQKMTNAGIPVEHMQRLVEGVDQVVVGEVVAVTAHPSADRLRVCTVDVGGNEHLTIVCGAQNVQAGQRVPVALVGATLPGMKIGKSTLRGVISEGMICSVAELGLDPHVFPKEQTTGIFVLPKDAPIGQDINRYLGLDDLVMELELTPNRSDCLSLRGVAYEVAALFERTVHMPMPILQTPTIAPKPLAVQVVTEKCTGYAGQVVDDLELGPSPMWMQMRLVAVGMRPINNLVDITNYVMFEWGQPLHAFDYQAIHEQQIVVRQAQAGEQLITLDGQLRTLSAEMTVIADPMRALGLAGVMGGENSEVTANTTSVVLESALFDPLQTRRTGRVLQLRSEAGLRFEKGLDASVVTAALARAADLMVQYAGGRIASAPVVTGAALQKPTGTKVAVRPARVWQLLGFHIPLDEMLNVCARLQFPAKIEEDRLVIDVPLRRPDIKIEEDMIEEFARLIGYDRIPATMIEGPLTAGKLTKDQHLRRVLSDHLISVGLQEVVTYTFISREDLNRIRVSSEDGWSQSIELLHPLSDEHHILRTTLLPSLLEVAKMNVNRRQLDLRLFELGRVYLPKQLPLTEQPEERLLLAGLLMGRRNPEHPFRSVRTFDFYDAKGLVESVLGRIGAVSKVTFERSTAPFFHPGQSADMYLEGMLCGRVGRLHFNVESAYDLADAFYFEVDVQILAHVAQDELYVAELPRFPGVLRDLALVVDRDLPVANLLQTVREVAGEDLVTISVFDVYTGKGIDAGHKSVALRLFFRSLSRTLTDEEMETTINRVLAHVNSVHGAVLRE</sequence>
<feature type="binding site" evidence="15">
    <location>
        <position position="467"/>
    </location>
    <ligand>
        <name>Mg(2+)</name>
        <dbReference type="ChEBI" id="CHEBI:18420"/>
        <note>shared with alpha subunit</note>
    </ligand>
</feature>
<feature type="domain" description="TRNA-binding" evidence="17">
    <location>
        <begin position="40"/>
        <end position="154"/>
    </location>
</feature>
<dbReference type="SUPFAM" id="SSF56037">
    <property type="entry name" value="PheT/TilS domain"/>
    <property type="match status" value="1"/>
</dbReference>
<evidence type="ECO:0000259" key="18">
    <source>
        <dbReference type="PROSITE" id="PS51447"/>
    </source>
</evidence>
<dbReference type="InterPro" id="IPR005147">
    <property type="entry name" value="tRNA_synthase_B5-dom"/>
</dbReference>
<dbReference type="PROSITE" id="PS50886">
    <property type="entry name" value="TRBD"/>
    <property type="match status" value="1"/>
</dbReference>
<evidence type="ECO:0000256" key="3">
    <source>
        <dbReference type="ARBA" id="ARBA00011209"/>
    </source>
</evidence>
<dbReference type="Pfam" id="PF03147">
    <property type="entry name" value="FDX-ACB"/>
    <property type="match status" value="1"/>
</dbReference>
<dbReference type="InterPro" id="IPR009061">
    <property type="entry name" value="DNA-bd_dom_put_sf"/>
</dbReference>
<dbReference type="GO" id="GO:0000049">
    <property type="term" value="F:tRNA binding"/>
    <property type="evidence" value="ECO:0007669"/>
    <property type="project" value="UniProtKB-UniRule"/>
</dbReference>
<keyword evidence="8 15" id="KW-0547">Nucleotide-binding</keyword>
<evidence type="ECO:0000259" key="19">
    <source>
        <dbReference type="PROSITE" id="PS51483"/>
    </source>
</evidence>
<dbReference type="FunFam" id="3.30.70.380:FF:000001">
    <property type="entry name" value="Phenylalanine--tRNA ligase beta subunit"/>
    <property type="match status" value="1"/>
</dbReference>
<dbReference type="PANTHER" id="PTHR10947:SF0">
    <property type="entry name" value="PHENYLALANINE--TRNA LIGASE BETA SUBUNIT"/>
    <property type="match status" value="1"/>
</dbReference>
<dbReference type="InterPro" id="IPR045060">
    <property type="entry name" value="Phe-tRNA-ligase_IIc_bsu"/>
</dbReference>
<dbReference type="CDD" id="cd00769">
    <property type="entry name" value="PheRS_beta_core"/>
    <property type="match status" value="1"/>
</dbReference>
<dbReference type="GO" id="GO:0016740">
    <property type="term" value="F:transferase activity"/>
    <property type="evidence" value="ECO:0007669"/>
    <property type="project" value="UniProtKB-ARBA"/>
</dbReference>
<feature type="binding site" evidence="15">
    <location>
        <position position="470"/>
    </location>
    <ligand>
        <name>Mg(2+)</name>
        <dbReference type="ChEBI" id="CHEBI:18420"/>
        <note>shared with alpha subunit</note>
    </ligand>
</feature>
<dbReference type="Pfam" id="PF03483">
    <property type="entry name" value="B3_4"/>
    <property type="match status" value="1"/>
</dbReference>
<dbReference type="InterPro" id="IPR012340">
    <property type="entry name" value="NA-bd_OB-fold"/>
</dbReference>
<feature type="binding site" evidence="15">
    <location>
        <position position="471"/>
    </location>
    <ligand>
        <name>Mg(2+)</name>
        <dbReference type="ChEBI" id="CHEBI:18420"/>
        <note>shared with alpha subunit</note>
    </ligand>
</feature>
<keyword evidence="13 15" id="KW-0030">Aminoacyl-tRNA synthetase</keyword>
<evidence type="ECO:0000256" key="16">
    <source>
        <dbReference type="PROSITE-ProRule" id="PRU00209"/>
    </source>
</evidence>
<evidence type="ECO:0000256" key="8">
    <source>
        <dbReference type="ARBA" id="ARBA00022741"/>
    </source>
</evidence>
<dbReference type="SMART" id="SM00873">
    <property type="entry name" value="B3_4"/>
    <property type="match status" value="1"/>
</dbReference>
<dbReference type="Gene3D" id="3.30.930.10">
    <property type="entry name" value="Bira Bifunctional Protein, Domain 2"/>
    <property type="match status" value="1"/>
</dbReference>
<comment type="cofactor">
    <cofactor evidence="15">
        <name>Mg(2+)</name>
        <dbReference type="ChEBI" id="CHEBI:18420"/>
    </cofactor>
    <text evidence="15">Binds 2 magnesium ions per tetramer.</text>
</comment>
<dbReference type="RefSeq" id="WP_181362856.1">
    <property type="nucleotide sequence ID" value="NZ_MPDK01000003.1"/>
</dbReference>
<dbReference type="GO" id="GO:0006432">
    <property type="term" value="P:phenylalanyl-tRNA aminoacylation"/>
    <property type="evidence" value="ECO:0007669"/>
    <property type="project" value="UniProtKB-UniRule"/>
</dbReference>
<gene>
    <name evidence="15" type="primary">pheT</name>
    <name evidence="20" type="ORF">BM613_02995</name>
</gene>
<comment type="caution">
    <text evidence="20">The sequence shown here is derived from an EMBL/GenBank/DDBJ whole genome shotgun (WGS) entry which is preliminary data.</text>
</comment>
<evidence type="ECO:0000256" key="14">
    <source>
        <dbReference type="ARBA" id="ARBA00049255"/>
    </source>
</evidence>
<comment type="subcellular location">
    <subcellularLocation>
        <location evidence="1 15">Cytoplasm</location>
    </subcellularLocation>
</comment>
<keyword evidence="6 15" id="KW-0436">Ligase</keyword>
<evidence type="ECO:0000313" key="20">
    <source>
        <dbReference type="EMBL" id="PWI58505.1"/>
    </source>
</evidence>
<dbReference type="Proteomes" id="UP000245380">
    <property type="component" value="Unassembled WGS sequence"/>
</dbReference>
<dbReference type="InterPro" id="IPR041616">
    <property type="entry name" value="PheRS_beta_core"/>
</dbReference>
<keyword evidence="5 16" id="KW-0820">tRNA-binding</keyword>
<dbReference type="InterPro" id="IPR045864">
    <property type="entry name" value="aa-tRNA-synth_II/BPL/LPL"/>
</dbReference>
<keyword evidence="21" id="KW-1185">Reference proteome</keyword>
<dbReference type="GO" id="GO:0005524">
    <property type="term" value="F:ATP binding"/>
    <property type="evidence" value="ECO:0007669"/>
    <property type="project" value="UniProtKB-UniRule"/>
</dbReference>
<keyword evidence="9 15" id="KW-0067">ATP-binding</keyword>
<keyword evidence="7 15" id="KW-0479">Metal-binding</keyword>
<dbReference type="GO" id="GO:0000287">
    <property type="term" value="F:magnesium ion binding"/>
    <property type="evidence" value="ECO:0007669"/>
    <property type="project" value="UniProtKB-UniRule"/>
</dbReference>
<feature type="domain" description="B5" evidence="19">
    <location>
        <begin position="408"/>
        <end position="483"/>
    </location>
</feature>
<keyword evidence="4 15" id="KW-0963">Cytoplasm</keyword>
<proteinExistence type="inferred from homology"/>
<accession>A0A2U3DB64</accession>
<feature type="binding site" evidence="15">
    <location>
        <position position="461"/>
    </location>
    <ligand>
        <name>Mg(2+)</name>
        <dbReference type="ChEBI" id="CHEBI:18420"/>
        <note>shared with alpha subunit</note>
    </ligand>
</feature>
<dbReference type="SUPFAM" id="SSF55681">
    <property type="entry name" value="Class II aaRS and biotin synthetases"/>
    <property type="match status" value="1"/>
</dbReference>
<dbReference type="NCBIfam" id="TIGR00472">
    <property type="entry name" value="pheT_bact"/>
    <property type="match status" value="1"/>
</dbReference>
<name>A0A2U3DB64_SULT2</name>
<evidence type="ECO:0000256" key="6">
    <source>
        <dbReference type="ARBA" id="ARBA00022598"/>
    </source>
</evidence>
<evidence type="ECO:0000256" key="2">
    <source>
        <dbReference type="ARBA" id="ARBA00008653"/>
    </source>
</evidence>
<evidence type="ECO:0000256" key="10">
    <source>
        <dbReference type="ARBA" id="ARBA00022842"/>
    </source>
</evidence>
<dbReference type="Gene3D" id="2.40.50.140">
    <property type="entry name" value="Nucleic acid-binding proteins"/>
    <property type="match status" value="1"/>
</dbReference>
<dbReference type="EMBL" id="MPDK01000003">
    <property type="protein sequence ID" value="PWI58505.1"/>
    <property type="molecule type" value="Genomic_DNA"/>
</dbReference>
<dbReference type="GO" id="GO:0009328">
    <property type="term" value="C:phenylalanine-tRNA ligase complex"/>
    <property type="evidence" value="ECO:0007669"/>
    <property type="project" value="TreeGrafter"/>
</dbReference>